<dbReference type="PIRSF" id="PIRSF000185">
    <property type="entry name" value="Glu_DH"/>
    <property type="match status" value="1"/>
</dbReference>
<dbReference type="Gene3D" id="3.40.50.720">
    <property type="entry name" value="NAD(P)-binding Rossmann-like Domain"/>
    <property type="match status" value="1"/>
</dbReference>
<evidence type="ECO:0000256" key="2">
    <source>
        <dbReference type="ARBA" id="ARBA00011643"/>
    </source>
</evidence>
<dbReference type="Gene3D" id="3.40.50.10860">
    <property type="entry name" value="Leucine Dehydrogenase, chain A, domain 1"/>
    <property type="match status" value="1"/>
</dbReference>
<dbReference type="SUPFAM" id="SSF51735">
    <property type="entry name" value="NAD(P)-binding Rossmann-fold domains"/>
    <property type="match status" value="1"/>
</dbReference>
<feature type="binding site" evidence="6">
    <location>
        <position position="87"/>
    </location>
    <ligand>
        <name>substrate</name>
    </ligand>
</feature>
<organism evidence="10 11">
    <name type="scientific">Saccharolobus solfataricus</name>
    <name type="common">Sulfolobus solfataricus</name>
    <dbReference type="NCBI Taxonomy" id="2287"/>
    <lineage>
        <taxon>Archaea</taxon>
        <taxon>Thermoproteota</taxon>
        <taxon>Thermoprotei</taxon>
        <taxon>Sulfolobales</taxon>
        <taxon>Sulfolobaceae</taxon>
        <taxon>Saccharolobus</taxon>
    </lineage>
</organism>
<evidence type="ECO:0000256" key="4">
    <source>
        <dbReference type="PIRNR" id="PIRNR000185"/>
    </source>
</evidence>
<dbReference type="SUPFAM" id="SSF53223">
    <property type="entry name" value="Aminoacid dehydrogenase-like, N-terminal domain"/>
    <property type="match status" value="1"/>
</dbReference>
<evidence type="ECO:0000313" key="10">
    <source>
        <dbReference type="EMBL" id="SAI85613.1"/>
    </source>
</evidence>
<reference evidence="11" key="1">
    <citation type="submission" date="2016-04" db="EMBL/GenBank/DDBJ databases">
        <authorList>
            <person name="Shah S.A."/>
            <person name="Garrett R.A."/>
        </authorList>
    </citation>
    <scope>NUCLEOTIDE SEQUENCE [LARGE SCALE GENOMIC DNA]</scope>
    <source>
        <strain evidence="11">ATCC 35091 / DSM 1616 / JCM 8930 / NBRC 15331 / P1</strain>
    </source>
</reference>
<dbReference type="Proteomes" id="UP000076770">
    <property type="component" value="Chromosome i"/>
</dbReference>
<evidence type="ECO:0000256" key="7">
    <source>
        <dbReference type="PIRSR" id="PIRSR000185-3"/>
    </source>
</evidence>
<dbReference type="SMART" id="SM00839">
    <property type="entry name" value="ELFV_dehydrog"/>
    <property type="match status" value="1"/>
</dbReference>
<comment type="subunit">
    <text evidence="2">Homohexamer.</text>
</comment>
<dbReference type="PROSITE" id="PS00074">
    <property type="entry name" value="GLFV_DEHYDROGENASE"/>
    <property type="match status" value="1"/>
</dbReference>
<dbReference type="PRINTS" id="PR00082">
    <property type="entry name" value="GLFDHDRGNASE"/>
</dbReference>
<dbReference type="Pfam" id="PF00208">
    <property type="entry name" value="ELFV_dehydrog"/>
    <property type="match status" value="1"/>
</dbReference>
<keyword evidence="6" id="KW-0520">NAD</keyword>
<dbReference type="InterPro" id="IPR046346">
    <property type="entry name" value="Aminoacid_DH-like_N_sf"/>
</dbReference>
<evidence type="ECO:0000259" key="9">
    <source>
        <dbReference type="SMART" id="SM00839"/>
    </source>
</evidence>
<sequence>MSWNNFLFLKYLIKAMEELLTSNLFVQQVKKLYKVGELLGLDIDTLEALSQPERVIQVKIQIRGSDGKLRTFVGWRSQHNSALGPYKGGVRYSPNVTQEEVIALSMIMTWKNSLLLLPYGGGKGGIRVDPKKLTLKELEDLSRKYIQLIHNYLGSNVDIPAPDINTNPQTMAWFLDEYIKITGEVDFAVFTGKPYELGGIGVRLYSTGLGVATIAREAANKFIGGIEGSRVIIQGFGNVGSFTAKFLSEMGAKIIGVSDIGGGVINENGIDVNKALEVVQRTGSVVNYPEGKKVTNEELLISDCDILIPAAVENVINKFNAPKVKAKLIVEGANGPLTADADDVIKQSGIVVIPDILANAGGVVGSYVEWANNKSGGIISDEEAKKLIIDRMTNAFNTLYDFHKRKFADQDLRTVAMALAVDRVVKAMKARGLL</sequence>
<dbReference type="PATRIC" id="fig|2287.9.peg.2163"/>
<dbReference type="InterPro" id="IPR033524">
    <property type="entry name" value="Glu/Leu/Phe/Val_DH_AS"/>
</dbReference>
<feature type="domain" description="Glutamate/phenylalanine/leucine/valine/L-tryptophan dehydrogenase C-terminal" evidence="9">
    <location>
        <begin position="201"/>
        <end position="432"/>
    </location>
</feature>
<dbReference type="InterPro" id="IPR033922">
    <property type="entry name" value="NAD_bind_Glu_DH"/>
</dbReference>
<dbReference type="PANTHER" id="PTHR11606:SF13">
    <property type="entry name" value="GLUTAMATE DEHYDROGENASE 1, MITOCHONDRIAL"/>
    <property type="match status" value="1"/>
</dbReference>
<dbReference type="InterPro" id="IPR006095">
    <property type="entry name" value="Glu/Leu/Phe/Val/Trp_DH"/>
</dbReference>
<dbReference type="GO" id="GO:0000166">
    <property type="term" value="F:nucleotide binding"/>
    <property type="evidence" value="ECO:0007669"/>
    <property type="project" value="UniProtKB-KW"/>
</dbReference>
<feature type="binding site" evidence="6">
    <location>
        <position position="238"/>
    </location>
    <ligand>
        <name>NAD(+)</name>
        <dbReference type="ChEBI" id="CHEBI:57540"/>
    </ligand>
</feature>
<evidence type="ECO:0000256" key="8">
    <source>
        <dbReference type="RuleBase" id="RU004417"/>
    </source>
</evidence>
<name>A0A157T2D9_SACSO</name>
<feature type="binding site" evidence="6">
    <location>
        <position position="207"/>
    </location>
    <ligand>
        <name>NAD(+)</name>
        <dbReference type="ChEBI" id="CHEBI:57540"/>
    </ligand>
</feature>
<gene>
    <name evidence="10" type="ORF">SSOP1_2059</name>
</gene>
<dbReference type="PANTHER" id="PTHR11606">
    <property type="entry name" value="GLUTAMATE DEHYDROGENASE"/>
    <property type="match status" value="1"/>
</dbReference>
<feature type="active site" description="Proton donor" evidence="5">
    <location>
        <position position="123"/>
    </location>
</feature>
<dbReference type="InterPro" id="IPR036291">
    <property type="entry name" value="NAD(P)-bd_dom_sf"/>
</dbReference>
<accession>A0A157T2D9</accession>
<dbReference type="AlphaFoldDB" id="A0A157T2D9"/>
<protein>
    <recommendedName>
        <fullName evidence="4">Glutamate dehydrogenase</fullName>
    </recommendedName>
</protein>
<keyword evidence="6" id="KW-0547">Nucleotide-binding</keyword>
<evidence type="ECO:0000256" key="1">
    <source>
        <dbReference type="ARBA" id="ARBA00006382"/>
    </source>
</evidence>
<evidence type="ECO:0000256" key="5">
    <source>
        <dbReference type="PIRSR" id="PIRSR000185-1"/>
    </source>
</evidence>
<feature type="binding site" evidence="6">
    <location>
        <position position="366"/>
    </location>
    <ligand>
        <name>substrate</name>
    </ligand>
</feature>
<dbReference type="InterPro" id="IPR014362">
    <property type="entry name" value="Glu_DH"/>
</dbReference>
<dbReference type="EMBL" id="LT549890">
    <property type="protein sequence ID" value="SAI85613.1"/>
    <property type="molecule type" value="Genomic_DNA"/>
</dbReference>
<dbReference type="InterPro" id="IPR006097">
    <property type="entry name" value="Glu/Leu/Phe/Val/Trp_DH_dimer"/>
</dbReference>
<feature type="binding site" evidence="6">
    <location>
        <position position="111"/>
    </location>
    <ligand>
        <name>substrate</name>
    </ligand>
</feature>
<feature type="site" description="Important for catalysis" evidence="7">
    <location>
        <position position="163"/>
    </location>
</feature>
<comment type="similarity">
    <text evidence="1 4 8">Belongs to the Glu/Leu/Phe/Val dehydrogenases family.</text>
</comment>
<dbReference type="InterPro" id="IPR006096">
    <property type="entry name" value="Glu/Leu/Phe/Val/Trp_DH_C"/>
</dbReference>
<dbReference type="GO" id="GO:0006538">
    <property type="term" value="P:L-glutamate catabolic process"/>
    <property type="evidence" value="ECO:0007669"/>
    <property type="project" value="TreeGrafter"/>
</dbReference>
<evidence type="ECO:0000256" key="3">
    <source>
        <dbReference type="ARBA" id="ARBA00023002"/>
    </source>
</evidence>
<evidence type="ECO:0000313" key="11">
    <source>
        <dbReference type="Proteomes" id="UP000076770"/>
    </source>
</evidence>
<dbReference type="CDD" id="cd01076">
    <property type="entry name" value="NAD_bind_1_Glu_DH"/>
    <property type="match status" value="1"/>
</dbReference>
<keyword evidence="3 4" id="KW-0560">Oxidoreductase</keyword>
<proteinExistence type="inferred from homology"/>
<evidence type="ECO:0000256" key="6">
    <source>
        <dbReference type="PIRSR" id="PIRSR000185-2"/>
    </source>
</evidence>
<dbReference type="Pfam" id="PF02812">
    <property type="entry name" value="ELFV_dehydrog_N"/>
    <property type="match status" value="1"/>
</dbReference>
<dbReference type="GO" id="GO:0004352">
    <property type="term" value="F:glutamate dehydrogenase (NAD+) activity"/>
    <property type="evidence" value="ECO:0007669"/>
    <property type="project" value="TreeGrafter"/>
</dbReference>